<evidence type="ECO:0000256" key="7">
    <source>
        <dbReference type="ARBA" id="ARBA00025067"/>
    </source>
</evidence>
<dbReference type="Proteomes" id="UP001479520">
    <property type="component" value="Chromosome"/>
</dbReference>
<dbReference type="EC" id="1.5.1.3" evidence="3"/>
<keyword evidence="4" id="KW-0554">One-carbon metabolism</keyword>
<dbReference type="Gene3D" id="3.40.430.10">
    <property type="entry name" value="Dihydrofolate Reductase, subunit A"/>
    <property type="match status" value="1"/>
</dbReference>
<accession>A0ABZ2XL61</accession>
<dbReference type="CDD" id="cd00209">
    <property type="entry name" value="DHFR"/>
    <property type="match status" value="1"/>
</dbReference>
<protein>
    <recommendedName>
        <fullName evidence="3">dihydrofolate reductase</fullName>
        <ecNumber evidence="3">1.5.1.3</ecNumber>
    </recommendedName>
</protein>
<gene>
    <name evidence="9" type="ORF">AADV58_08160</name>
</gene>
<evidence type="ECO:0000256" key="6">
    <source>
        <dbReference type="ARBA" id="ARBA00023002"/>
    </source>
</evidence>
<dbReference type="Pfam" id="PF00186">
    <property type="entry name" value="DHFR_1"/>
    <property type="match status" value="1"/>
</dbReference>
<name>A0ABZ2XL61_9RHOO</name>
<keyword evidence="10" id="KW-1185">Reference proteome</keyword>
<comment type="similarity">
    <text evidence="2">Belongs to the dihydrofolate reductase family.</text>
</comment>
<evidence type="ECO:0000256" key="5">
    <source>
        <dbReference type="ARBA" id="ARBA00022857"/>
    </source>
</evidence>
<evidence type="ECO:0000256" key="3">
    <source>
        <dbReference type="ARBA" id="ARBA00012856"/>
    </source>
</evidence>
<keyword evidence="6 9" id="KW-0560">Oxidoreductase</keyword>
<dbReference type="PRINTS" id="PR00070">
    <property type="entry name" value="DHFR"/>
</dbReference>
<dbReference type="PANTHER" id="PTHR48069:SF3">
    <property type="entry name" value="DIHYDROFOLATE REDUCTASE"/>
    <property type="match status" value="1"/>
</dbReference>
<dbReference type="PROSITE" id="PS51330">
    <property type="entry name" value="DHFR_2"/>
    <property type="match status" value="1"/>
</dbReference>
<sequence length="172" mass="19170">MIAAIGAVAANGVLGLDNWLPWDIPEELAWFEKQVAGAALVIGRLTYESMDAVPPDSFIVSRQADLALRPGCHRVSSVEEGLRRALATGKPVFVIGGASIYAAAWPYCRYFYLTRIERDFAGDTRFPEEIPLASWQLRSERVEHYRERKTGIVVACRFLQYEQASPRLPNAG</sequence>
<dbReference type="InterPro" id="IPR001796">
    <property type="entry name" value="DHFR_dom"/>
</dbReference>
<proteinExistence type="inferred from homology"/>
<organism evidence="9 10">
    <name type="scientific">Azonexus hydrophilus</name>
    <dbReference type="NCBI Taxonomy" id="418702"/>
    <lineage>
        <taxon>Bacteria</taxon>
        <taxon>Pseudomonadati</taxon>
        <taxon>Pseudomonadota</taxon>
        <taxon>Betaproteobacteria</taxon>
        <taxon>Rhodocyclales</taxon>
        <taxon>Azonexaceae</taxon>
        <taxon>Azonexus</taxon>
    </lineage>
</organism>
<dbReference type="EMBL" id="CP151406">
    <property type="protein sequence ID" value="WZJ23112.1"/>
    <property type="molecule type" value="Genomic_DNA"/>
</dbReference>
<feature type="domain" description="DHFR" evidence="8">
    <location>
        <begin position="1"/>
        <end position="163"/>
    </location>
</feature>
<comment type="function">
    <text evidence="7">Key enzyme in folate metabolism. Catalyzes an essential reaction for de novo glycine and purine synthesis, and for DNA precursor synthesis.</text>
</comment>
<dbReference type="InterPro" id="IPR012259">
    <property type="entry name" value="DHFR"/>
</dbReference>
<comment type="pathway">
    <text evidence="1">Cofactor biosynthesis; tetrahydrofolate biosynthesis; 5,6,7,8-tetrahydrofolate from 7,8-dihydrofolate: step 1/1.</text>
</comment>
<evidence type="ECO:0000256" key="2">
    <source>
        <dbReference type="ARBA" id="ARBA00009539"/>
    </source>
</evidence>
<evidence type="ECO:0000256" key="1">
    <source>
        <dbReference type="ARBA" id="ARBA00004903"/>
    </source>
</evidence>
<evidence type="ECO:0000313" key="10">
    <source>
        <dbReference type="Proteomes" id="UP001479520"/>
    </source>
</evidence>
<evidence type="ECO:0000259" key="8">
    <source>
        <dbReference type="PROSITE" id="PS51330"/>
    </source>
</evidence>
<reference evidence="9 10" key="1">
    <citation type="submission" date="2024-04" db="EMBL/GenBank/DDBJ databases">
        <title>Dissimilatory iodate-reducing microorganisms contribute to the enrichment of iodine in groundwater.</title>
        <authorList>
            <person name="Jiang Z."/>
        </authorList>
    </citation>
    <scope>NUCLEOTIDE SEQUENCE [LARGE SCALE GENOMIC DNA]</scope>
    <source>
        <strain evidence="9 10">NCP973</strain>
    </source>
</reference>
<dbReference type="RefSeq" id="WP_341744517.1">
    <property type="nucleotide sequence ID" value="NZ_CP151406.1"/>
</dbReference>
<dbReference type="SUPFAM" id="SSF53597">
    <property type="entry name" value="Dihydrofolate reductase-like"/>
    <property type="match status" value="1"/>
</dbReference>
<dbReference type="InterPro" id="IPR024072">
    <property type="entry name" value="DHFR-like_dom_sf"/>
</dbReference>
<dbReference type="GO" id="GO:0004146">
    <property type="term" value="F:dihydrofolate reductase activity"/>
    <property type="evidence" value="ECO:0007669"/>
    <property type="project" value="UniProtKB-EC"/>
</dbReference>
<evidence type="ECO:0000313" key="9">
    <source>
        <dbReference type="EMBL" id="WZJ23112.1"/>
    </source>
</evidence>
<dbReference type="PANTHER" id="PTHR48069">
    <property type="entry name" value="DIHYDROFOLATE REDUCTASE"/>
    <property type="match status" value="1"/>
</dbReference>
<keyword evidence="5" id="KW-0521">NADP</keyword>
<evidence type="ECO:0000256" key="4">
    <source>
        <dbReference type="ARBA" id="ARBA00022563"/>
    </source>
</evidence>